<accession>A0A9D4WGA9</accession>
<dbReference type="Proteomes" id="UP001058974">
    <property type="component" value="Chromosome 6"/>
</dbReference>
<organism evidence="1 2">
    <name type="scientific">Pisum sativum</name>
    <name type="common">Garden pea</name>
    <name type="synonym">Lathyrus oleraceus</name>
    <dbReference type="NCBI Taxonomy" id="3888"/>
    <lineage>
        <taxon>Eukaryota</taxon>
        <taxon>Viridiplantae</taxon>
        <taxon>Streptophyta</taxon>
        <taxon>Embryophyta</taxon>
        <taxon>Tracheophyta</taxon>
        <taxon>Spermatophyta</taxon>
        <taxon>Magnoliopsida</taxon>
        <taxon>eudicotyledons</taxon>
        <taxon>Gunneridae</taxon>
        <taxon>Pentapetalae</taxon>
        <taxon>rosids</taxon>
        <taxon>fabids</taxon>
        <taxon>Fabales</taxon>
        <taxon>Fabaceae</taxon>
        <taxon>Papilionoideae</taxon>
        <taxon>50 kb inversion clade</taxon>
        <taxon>NPAAA clade</taxon>
        <taxon>Hologalegina</taxon>
        <taxon>IRL clade</taxon>
        <taxon>Fabeae</taxon>
        <taxon>Lathyrus</taxon>
    </lineage>
</organism>
<name>A0A9D4WGA9_PEA</name>
<keyword evidence="2" id="KW-1185">Reference proteome</keyword>
<evidence type="ECO:0000313" key="1">
    <source>
        <dbReference type="EMBL" id="KAI5401012.1"/>
    </source>
</evidence>
<reference evidence="1 2" key="1">
    <citation type="journal article" date="2022" name="Nat. Genet.">
        <title>Improved pea reference genome and pan-genome highlight genomic features and evolutionary characteristics.</title>
        <authorList>
            <person name="Yang T."/>
            <person name="Liu R."/>
            <person name="Luo Y."/>
            <person name="Hu S."/>
            <person name="Wang D."/>
            <person name="Wang C."/>
            <person name="Pandey M.K."/>
            <person name="Ge S."/>
            <person name="Xu Q."/>
            <person name="Li N."/>
            <person name="Li G."/>
            <person name="Huang Y."/>
            <person name="Saxena R.K."/>
            <person name="Ji Y."/>
            <person name="Li M."/>
            <person name="Yan X."/>
            <person name="He Y."/>
            <person name="Liu Y."/>
            <person name="Wang X."/>
            <person name="Xiang C."/>
            <person name="Varshney R.K."/>
            <person name="Ding H."/>
            <person name="Gao S."/>
            <person name="Zong X."/>
        </authorList>
    </citation>
    <scope>NUCLEOTIDE SEQUENCE [LARGE SCALE GENOMIC DNA]</scope>
    <source>
        <strain evidence="1 2">cv. Zhongwan 6</strain>
    </source>
</reference>
<dbReference type="AlphaFoldDB" id="A0A9D4WGA9"/>
<dbReference type="EMBL" id="JAMSHJ010000006">
    <property type="protein sequence ID" value="KAI5401012.1"/>
    <property type="molecule type" value="Genomic_DNA"/>
</dbReference>
<protein>
    <submittedName>
        <fullName evidence="1">Uncharacterized protein</fullName>
    </submittedName>
</protein>
<proteinExistence type="predicted"/>
<evidence type="ECO:0000313" key="2">
    <source>
        <dbReference type="Proteomes" id="UP001058974"/>
    </source>
</evidence>
<gene>
    <name evidence="1" type="ORF">KIW84_065739</name>
</gene>
<sequence length="116" mass="13359">MGSEGVVLLWMKRRRRFGIDGRGGRRMVVKEDRNPWIVSSGGGQRRRQIGDLEEGKREVVGVREFDLLAKSALRVMCEAKISSKVKSLRWRLILDRLPTRSNLAKRGIIHNPHDKK</sequence>
<dbReference type="Gramene" id="Psat06G0573900-T1">
    <property type="protein sequence ID" value="KAI5401012.1"/>
    <property type="gene ID" value="KIW84_065739"/>
</dbReference>
<comment type="caution">
    <text evidence="1">The sequence shown here is derived from an EMBL/GenBank/DDBJ whole genome shotgun (WGS) entry which is preliminary data.</text>
</comment>